<dbReference type="CDD" id="cd05213">
    <property type="entry name" value="NAD_bind_Glutamyl_tRNA_reduct"/>
    <property type="match status" value="1"/>
</dbReference>
<evidence type="ECO:0000256" key="4">
    <source>
        <dbReference type="ARBA" id="ARBA00022857"/>
    </source>
</evidence>
<evidence type="ECO:0000256" key="2">
    <source>
        <dbReference type="ARBA" id="ARBA00005916"/>
    </source>
</evidence>
<dbReference type="PANTHER" id="PTHR43013:SF1">
    <property type="entry name" value="GLUTAMYL-TRNA REDUCTASE"/>
    <property type="match status" value="1"/>
</dbReference>
<dbReference type="InterPro" id="IPR015895">
    <property type="entry name" value="4pyrrol_synth_GluRdtase_N"/>
</dbReference>
<gene>
    <name evidence="11" type="ORF">MNB_SV-9-940</name>
</gene>
<reference evidence="11" key="1">
    <citation type="submission" date="2016-10" db="EMBL/GenBank/DDBJ databases">
        <authorList>
            <person name="de Groot N.N."/>
        </authorList>
    </citation>
    <scope>NUCLEOTIDE SEQUENCE</scope>
</reference>
<dbReference type="PROSITE" id="PS00747">
    <property type="entry name" value="GLUTR"/>
    <property type="match status" value="1"/>
</dbReference>
<dbReference type="EC" id="1.2.1.70" evidence="3"/>
<dbReference type="GO" id="GO:0050661">
    <property type="term" value="F:NADP binding"/>
    <property type="evidence" value="ECO:0007669"/>
    <property type="project" value="InterPro"/>
</dbReference>
<dbReference type="InterPro" id="IPR015896">
    <property type="entry name" value="4pyrrol_synth_GluRdtase_dimer"/>
</dbReference>
<evidence type="ECO:0000256" key="3">
    <source>
        <dbReference type="ARBA" id="ARBA00012970"/>
    </source>
</evidence>
<dbReference type="GO" id="GO:0008883">
    <property type="term" value="F:glutamyl-tRNA reductase activity"/>
    <property type="evidence" value="ECO:0007669"/>
    <property type="project" value="UniProtKB-EC"/>
</dbReference>
<evidence type="ECO:0000256" key="7">
    <source>
        <dbReference type="ARBA" id="ARBA00047464"/>
    </source>
</evidence>
<feature type="domain" description="Tetrapyrrole biosynthesis glutamyl-tRNA reductase dimerisation" evidence="8">
    <location>
        <begin position="316"/>
        <end position="414"/>
    </location>
</feature>
<dbReference type="PANTHER" id="PTHR43013">
    <property type="entry name" value="GLUTAMYL-TRNA REDUCTASE"/>
    <property type="match status" value="1"/>
</dbReference>
<dbReference type="Pfam" id="PF01488">
    <property type="entry name" value="Shikimate_DH"/>
    <property type="match status" value="1"/>
</dbReference>
<dbReference type="SUPFAM" id="SSF69075">
    <property type="entry name" value="Glutamyl tRNA-reductase dimerization domain"/>
    <property type="match status" value="1"/>
</dbReference>
<sequence length="434" mass="49560">MYYQVVSFNYKKCDLEIREKLAFKNNQEKIMMLDRLAHFDFIDEVFIISTCNRIEIVVATKDNFATYHAILGILSQNSGLSFYDLDTLAQRIDDEEAIRHLFSVVSSLDSLVIGESQITGQVKDGFKLSVENGTAGRKLNRIISYAVKCAAEVRNNTQISKNPISIASVAVAQASEIMGDNLAGMTGVVVGAGEMGILASKHLLRAGCDVVLLGRDIEKVKAIAKDLGENVKVDDFNKLHKYLNRYRLLFTATSSSEPIIKQSMVENRDMKRLWFDMAIPRDIEDITVDKLQIYRIDDLQNISSSNHAMRQEQALQANEIVDKYKDDFYKWLRALSVEPIIKGIREQAKDAIDIELQRAIKRGFVPKDYEDNMKKMAEQMFNKFLHKPTVQMRKSSREKEGVNSMDSLKNIFDIDIENVNFKKYKKDHHKGYKS</sequence>
<evidence type="ECO:0000256" key="5">
    <source>
        <dbReference type="ARBA" id="ARBA00023002"/>
    </source>
</evidence>
<feature type="domain" description="Glutamyl-tRNA reductase N-terminal" evidence="10">
    <location>
        <begin position="6"/>
        <end position="157"/>
    </location>
</feature>
<comment type="similarity">
    <text evidence="2">Belongs to the glutamyl-tRNA reductase family.</text>
</comment>
<dbReference type="EMBL" id="FPHG01000044">
    <property type="protein sequence ID" value="SFV60715.1"/>
    <property type="molecule type" value="Genomic_DNA"/>
</dbReference>
<dbReference type="PIRSF" id="PIRSF000445">
    <property type="entry name" value="4pyrrol_synth_GluRdtase"/>
    <property type="match status" value="1"/>
</dbReference>
<evidence type="ECO:0000313" key="11">
    <source>
        <dbReference type="EMBL" id="SFV60715.1"/>
    </source>
</evidence>
<feature type="domain" description="Quinate/shikimate 5-dehydrogenase/glutamyl-tRNA reductase" evidence="9">
    <location>
        <begin position="175"/>
        <end position="302"/>
    </location>
</feature>
<dbReference type="InterPro" id="IPR036343">
    <property type="entry name" value="GluRdtase_N_sf"/>
</dbReference>
<dbReference type="InterPro" id="IPR000343">
    <property type="entry name" value="4pyrrol_synth_GluRdtase"/>
</dbReference>
<evidence type="ECO:0000259" key="9">
    <source>
        <dbReference type="Pfam" id="PF01488"/>
    </source>
</evidence>
<organism evidence="11">
    <name type="scientific">hydrothermal vent metagenome</name>
    <dbReference type="NCBI Taxonomy" id="652676"/>
    <lineage>
        <taxon>unclassified sequences</taxon>
        <taxon>metagenomes</taxon>
        <taxon>ecological metagenomes</taxon>
    </lineage>
</organism>
<dbReference type="InterPro" id="IPR018214">
    <property type="entry name" value="GluRdtase_CS"/>
</dbReference>
<dbReference type="InterPro" id="IPR006151">
    <property type="entry name" value="Shikm_DH/Glu-tRNA_Rdtase"/>
</dbReference>
<comment type="pathway">
    <text evidence="1">Porphyrin-containing compound metabolism; protoporphyrin-IX biosynthesis; 5-aminolevulinate from L-glutamyl-tRNA(Glu): step 1/2.</text>
</comment>
<dbReference type="AlphaFoldDB" id="A0A1W1C4M6"/>
<dbReference type="FunFam" id="3.30.460.30:FF:000001">
    <property type="entry name" value="Glutamyl-tRNA reductase"/>
    <property type="match status" value="1"/>
</dbReference>
<dbReference type="GO" id="GO:0019353">
    <property type="term" value="P:protoporphyrinogen IX biosynthetic process from glutamate"/>
    <property type="evidence" value="ECO:0007669"/>
    <property type="project" value="TreeGrafter"/>
</dbReference>
<name>A0A1W1C4M6_9ZZZZ</name>
<dbReference type="Pfam" id="PF05201">
    <property type="entry name" value="GlutR_N"/>
    <property type="match status" value="1"/>
</dbReference>
<evidence type="ECO:0000256" key="1">
    <source>
        <dbReference type="ARBA" id="ARBA00005059"/>
    </source>
</evidence>
<dbReference type="NCBIfam" id="TIGR01035">
    <property type="entry name" value="hemA"/>
    <property type="match status" value="1"/>
</dbReference>
<dbReference type="Pfam" id="PF00745">
    <property type="entry name" value="GlutR_dimer"/>
    <property type="match status" value="1"/>
</dbReference>
<comment type="catalytic activity">
    <reaction evidence="7">
        <text>(S)-4-amino-5-oxopentanoate + tRNA(Glu) + NADP(+) = L-glutamyl-tRNA(Glu) + NADPH + H(+)</text>
        <dbReference type="Rhea" id="RHEA:12344"/>
        <dbReference type="Rhea" id="RHEA-COMP:9663"/>
        <dbReference type="Rhea" id="RHEA-COMP:9680"/>
        <dbReference type="ChEBI" id="CHEBI:15378"/>
        <dbReference type="ChEBI" id="CHEBI:57501"/>
        <dbReference type="ChEBI" id="CHEBI:57783"/>
        <dbReference type="ChEBI" id="CHEBI:58349"/>
        <dbReference type="ChEBI" id="CHEBI:78442"/>
        <dbReference type="ChEBI" id="CHEBI:78520"/>
        <dbReference type="EC" id="1.2.1.70"/>
    </reaction>
</comment>
<dbReference type="InterPro" id="IPR036453">
    <property type="entry name" value="GluRdtase_dimer_dom_sf"/>
</dbReference>
<keyword evidence="4" id="KW-0521">NADP</keyword>
<dbReference type="SUPFAM" id="SSF69742">
    <property type="entry name" value="Glutamyl tRNA-reductase catalytic, N-terminal domain"/>
    <property type="match status" value="1"/>
</dbReference>
<dbReference type="HAMAP" id="MF_00087">
    <property type="entry name" value="Glu_tRNA_reductase"/>
    <property type="match status" value="1"/>
</dbReference>
<dbReference type="UniPathway" id="UPA00251">
    <property type="reaction ID" value="UER00316"/>
</dbReference>
<dbReference type="Gene3D" id="3.30.460.30">
    <property type="entry name" value="Glutamyl-tRNA reductase, N-terminal domain"/>
    <property type="match status" value="1"/>
</dbReference>
<dbReference type="InterPro" id="IPR036291">
    <property type="entry name" value="NAD(P)-bd_dom_sf"/>
</dbReference>
<keyword evidence="6" id="KW-0627">Porphyrin biosynthesis</keyword>
<keyword evidence="5 11" id="KW-0560">Oxidoreductase</keyword>
<accession>A0A1W1C4M6</accession>
<dbReference type="SUPFAM" id="SSF51735">
    <property type="entry name" value="NAD(P)-binding Rossmann-fold domains"/>
    <property type="match status" value="1"/>
</dbReference>
<evidence type="ECO:0000259" key="10">
    <source>
        <dbReference type="Pfam" id="PF05201"/>
    </source>
</evidence>
<proteinExistence type="inferred from homology"/>
<evidence type="ECO:0000259" key="8">
    <source>
        <dbReference type="Pfam" id="PF00745"/>
    </source>
</evidence>
<dbReference type="Gene3D" id="3.40.50.720">
    <property type="entry name" value="NAD(P)-binding Rossmann-like Domain"/>
    <property type="match status" value="1"/>
</dbReference>
<evidence type="ECO:0000256" key="6">
    <source>
        <dbReference type="ARBA" id="ARBA00023244"/>
    </source>
</evidence>
<protein>
    <recommendedName>
        <fullName evidence="3">glutamyl-tRNA reductase</fullName>
        <ecNumber evidence="3">1.2.1.70</ecNumber>
    </recommendedName>
</protein>